<proteinExistence type="predicted"/>
<dbReference type="EMBL" id="AGNK02003250">
    <property type="status" value="NOT_ANNOTATED_CDS"/>
    <property type="molecule type" value="Genomic_DNA"/>
</dbReference>
<reference evidence="2" key="2">
    <citation type="submission" date="2018-08" db="UniProtKB">
        <authorList>
            <consortium name="EnsemblPlants"/>
        </authorList>
    </citation>
    <scope>IDENTIFICATION</scope>
    <source>
        <strain evidence="2">Yugu1</strain>
    </source>
</reference>
<dbReference type="InParanoid" id="K3XNJ9"/>
<feature type="region of interest" description="Disordered" evidence="1">
    <location>
        <begin position="78"/>
        <end position="98"/>
    </location>
</feature>
<dbReference type="OMA" id="KCVEFEP"/>
<dbReference type="Gramene" id="KQL06450">
    <property type="protein sequence ID" value="KQL06450"/>
    <property type="gene ID" value="SETIT_003472mg"/>
</dbReference>
<name>K3XNJ9_SETIT</name>
<evidence type="ECO:0000256" key="1">
    <source>
        <dbReference type="SAM" id="MobiDB-lite"/>
    </source>
</evidence>
<evidence type="ECO:0000313" key="2">
    <source>
        <dbReference type="EnsemblPlants" id="KQL06450"/>
    </source>
</evidence>
<dbReference type="HOGENOM" id="CLU_2337575_0_0_1"/>
<reference evidence="3" key="1">
    <citation type="journal article" date="2012" name="Nat. Biotechnol.">
        <title>Reference genome sequence of the model plant Setaria.</title>
        <authorList>
            <person name="Bennetzen J.L."/>
            <person name="Schmutz J."/>
            <person name="Wang H."/>
            <person name="Percifield R."/>
            <person name="Hawkins J."/>
            <person name="Pontaroli A.C."/>
            <person name="Estep M."/>
            <person name="Feng L."/>
            <person name="Vaughn J.N."/>
            <person name="Grimwood J."/>
            <person name="Jenkins J."/>
            <person name="Barry K."/>
            <person name="Lindquist E."/>
            <person name="Hellsten U."/>
            <person name="Deshpande S."/>
            <person name="Wang X."/>
            <person name="Wu X."/>
            <person name="Mitros T."/>
            <person name="Triplett J."/>
            <person name="Yang X."/>
            <person name="Ye C.Y."/>
            <person name="Mauro-Herrera M."/>
            <person name="Wang L."/>
            <person name="Li P."/>
            <person name="Sharma M."/>
            <person name="Sharma R."/>
            <person name="Ronald P.C."/>
            <person name="Panaud O."/>
            <person name="Kellogg E.A."/>
            <person name="Brutnell T.P."/>
            <person name="Doust A.N."/>
            <person name="Tuskan G.A."/>
            <person name="Rokhsar D."/>
            <person name="Devos K.M."/>
        </authorList>
    </citation>
    <scope>NUCLEOTIDE SEQUENCE [LARGE SCALE GENOMIC DNA]</scope>
    <source>
        <strain evidence="3">cv. Yugu1</strain>
    </source>
</reference>
<accession>K3XNJ9</accession>
<keyword evidence="3" id="KW-1185">Reference proteome</keyword>
<gene>
    <name evidence="2" type="primary">LOC101756924</name>
</gene>
<sequence length="98" mass="9666">MTGGGGASVPLQAAAQVCRKCVEFEPSQAAWCRVTPMARARLADSSVACKASSPPPSGSAGTSGAILETSLGSSVVRLSMSSSSAHSATVKVTASPGR</sequence>
<protein>
    <submittedName>
        <fullName evidence="2">Uncharacterized protein</fullName>
    </submittedName>
</protein>
<evidence type="ECO:0000313" key="3">
    <source>
        <dbReference type="Proteomes" id="UP000004995"/>
    </source>
</evidence>
<dbReference type="Proteomes" id="UP000004995">
    <property type="component" value="Unassembled WGS sequence"/>
</dbReference>
<organism evidence="2 3">
    <name type="scientific">Setaria italica</name>
    <name type="common">Foxtail millet</name>
    <name type="synonym">Panicum italicum</name>
    <dbReference type="NCBI Taxonomy" id="4555"/>
    <lineage>
        <taxon>Eukaryota</taxon>
        <taxon>Viridiplantae</taxon>
        <taxon>Streptophyta</taxon>
        <taxon>Embryophyta</taxon>
        <taxon>Tracheophyta</taxon>
        <taxon>Spermatophyta</taxon>
        <taxon>Magnoliopsida</taxon>
        <taxon>Liliopsida</taxon>
        <taxon>Poales</taxon>
        <taxon>Poaceae</taxon>
        <taxon>PACMAD clade</taxon>
        <taxon>Panicoideae</taxon>
        <taxon>Panicodae</taxon>
        <taxon>Paniceae</taxon>
        <taxon>Cenchrinae</taxon>
        <taxon>Setaria</taxon>
    </lineage>
</organism>
<dbReference type="EnsemblPlants" id="KQL06450">
    <property type="protein sequence ID" value="KQL06450"/>
    <property type="gene ID" value="SETIT_003472mg"/>
</dbReference>
<dbReference type="AlphaFoldDB" id="K3XNJ9"/>
<dbReference type="eggNOG" id="ENOG502R56K">
    <property type="taxonomic scope" value="Eukaryota"/>
</dbReference>